<comment type="caution">
    <text evidence="3">The sequence shown here is derived from an EMBL/GenBank/DDBJ whole genome shotgun (WGS) entry which is preliminary data.</text>
</comment>
<name>A0ABN9DN31_9NEOB</name>
<keyword evidence="2" id="KW-1133">Transmembrane helix</keyword>
<keyword evidence="2" id="KW-0472">Membrane</keyword>
<proteinExistence type="predicted"/>
<dbReference type="EMBL" id="CATNWA010014615">
    <property type="protein sequence ID" value="CAI9573998.1"/>
    <property type="molecule type" value="Genomic_DNA"/>
</dbReference>
<protein>
    <submittedName>
        <fullName evidence="3">Uncharacterized protein</fullName>
    </submittedName>
</protein>
<feature type="non-terminal residue" evidence="3">
    <location>
        <position position="1"/>
    </location>
</feature>
<evidence type="ECO:0000313" key="4">
    <source>
        <dbReference type="Proteomes" id="UP001162483"/>
    </source>
</evidence>
<gene>
    <name evidence="3" type="ORF">SPARVUS_LOCUS7857463</name>
</gene>
<organism evidence="3 4">
    <name type="scientific">Staurois parvus</name>
    <dbReference type="NCBI Taxonomy" id="386267"/>
    <lineage>
        <taxon>Eukaryota</taxon>
        <taxon>Metazoa</taxon>
        <taxon>Chordata</taxon>
        <taxon>Craniata</taxon>
        <taxon>Vertebrata</taxon>
        <taxon>Euteleostomi</taxon>
        <taxon>Amphibia</taxon>
        <taxon>Batrachia</taxon>
        <taxon>Anura</taxon>
        <taxon>Neobatrachia</taxon>
        <taxon>Ranoidea</taxon>
        <taxon>Ranidae</taxon>
        <taxon>Staurois</taxon>
    </lineage>
</organism>
<feature type="transmembrane region" description="Helical" evidence="2">
    <location>
        <begin position="6"/>
        <end position="23"/>
    </location>
</feature>
<keyword evidence="4" id="KW-1185">Reference proteome</keyword>
<sequence>AAIIVPSVVGGLILIGILIFILLKVKEKRQTEGTYRPSNEEQTGSRIPPNSALKLPPEERLI</sequence>
<feature type="region of interest" description="Disordered" evidence="1">
    <location>
        <begin position="32"/>
        <end position="62"/>
    </location>
</feature>
<accession>A0ABN9DN31</accession>
<reference evidence="3" key="1">
    <citation type="submission" date="2023-05" db="EMBL/GenBank/DDBJ databases">
        <authorList>
            <person name="Stuckert A."/>
        </authorList>
    </citation>
    <scope>NUCLEOTIDE SEQUENCE</scope>
</reference>
<feature type="compositionally biased region" description="Polar residues" evidence="1">
    <location>
        <begin position="32"/>
        <end position="45"/>
    </location>
</feature>
<dbReference type="Proteomes" id="UP001162483">
    <property type="component" value="Unassembled WGS sequence"/>
</dbReference>
<keyword evidence="2" id="KW-0812">Transmembrane</keyword>
<evidence type="ECO:0000313" key="3">
    <source>
        <dbReference type="EMBL" id="CAI9573998.1"/>
    </source>
</evidence>
<evidence type="ECO:0000256" key="1">
    <source>
        <dbReference type="SAM" id="MobiDB-lite"/>
    </source>
</evidence>
<evidence type="ECO:0000256" key="2">
    <source>
        <dbReference type="SAM" id="Phobius"/>
    </source>
</evidence>